<gene>
    <name evidence="1" type="ORF">CU098_007537</name>
</gene>
<accession>A0A367IT12</accession>
<dbReference type="EMBL" id="PJQM01005796">
    <property type="protein sequence ID" value="RCH80835.1"/>
    <property type="molecule type" value="Genomic_DNA"/>
</dbReference>
<protein>
    <submittedName>
        <fullName evidence="1">Uncharacterized protein</fullName>
    </submittedName>
</protein>
<dbReference type="AlphaFoldDB" id="A0A367IT12"/>
<keyword evidence="2" id="KW-1185">Reference proteome</keyword>
<evidence type="ECO:0000313" key="1">
    <source>
        <dbReference type="EMBL" id="RCH80835.1"/>
    </source>
</evidence>
<name>A0A367IT12_RHIST</name>
<organism evidence="1 2">
    <name type="scientific">Rhizopus stolonifer</name>
    <name type="common">Rhizopus nigricans</name>
    <dbReference type="NCBI Taxonomy" id="4846"/>
    <lineage>
        <taxon>Eukaryota</taxon>
        <taxon>Fungi</taxon>
        <taxon>Fungi incertae sedis</taxon>
        <taxon>Mucoromycota</taxon>
        <taxon>Mucoromycotina</taxon>
        <taxon>Mucoromycetes</taxon>
        <taxon>Mucorales</taxon>
        <taxon>Mucorineae</taxon>
        <taxon>Rhizopodaceae</taxon>
        <taxon>Rhizopus</taxon>
    </lineage>
</organism>
<comment type="caution">
    <text evidence="1">The sequence shown here is derived from an EMBL/GenBank/DDBJ whole genome shotgun (WGS) entry which is preliminary data.</text>
</comment>
<dbReference type="STRING" id="4846.A0A367IT12"/>
<reference evidence="1 2" key="1">
    <citation type="journal article" date="2018" name="G3 (Bethesda)">
        <title>Phylogenetic and Phylogenomic Definition of Rhizopus Species.</title>
        <authorList>
            <person name="Gryganskyi A.P."/>
            <person name="Golan J."/>
            <person name="Dolatabadi S."/>
            <person name="Mondo S."/>
            <person name="Robb S."/>
            <person name="Idnurm A."/>
            <person name="Muszewska A."/>
            <person name="Steczkiewicz K."/>
            <person name="Masonjones S."/>
            <person name="Liao H.L."/>
            <person name="Gajdeczka M.T."/>
            <person name="Anike F."/>
            <person name="Vuek A."/>
            <person name="Anishchenko I.M."/>
            <person name="Voigt K."/>
            <person name="de Hoog G.S."/>
            <person name="Smith M.E."/>
            <person name="Heitman J."/>
            <person name="Vilgalys R."/>
            <person name="Stajich J.E."/>
        </authorList>
    </citation>
    <scope>NUCLEOTIDE SEQUENCE [LARGE SCALE GENOMIC DNA]</scope>
    <source>
        <strain evidence="1 2">LSU 92-RS-03</strain>
    </source>
</reference>
<dbReference type="OrthoDB" id="275457at2759"/>
<evidence type="ECO:0000313" key="2">
    <source>
        <dbReference type="Proteomes" id="UP000253551"/>
    </source>
</evidence>
<feature type="non-terminal residue" evidence="1">
    <location>
        <position position="1"/>
    </location>
</feature>
<dbReference type="Proteomes" id="UP000253551">
    <property type="component" value="Unassembled WGS sequence"/>
</dbReference>
<proteinExistence type="predicted"/>
<sequence>EVMLIAESTVGITHEIYEPQKCRIKDIYELVREICMRPLPIHNVSDGVLKLVATTMDKLPYNQMISTNLLERDIQPTKMDDKPMLGALFVQRFRDLNLPRLEIVDIQFLKRFVSNAVLGLLYEKEKENKSRRVLIELLNK</sequence>